<dbReference type="EMBL" id="JALLPJ020001142">
    <property type="protein sequence ID" value="KAL3775685.1"/>
    <property type="molecule type" value="Genomic_DNA"/>
</dbReference>
<dbReference type="AlphaFoldDB" id="A0ABD3NIE8"/>
<name>A0ABD3NIE8_9STRA</name>
<evidence type="ECO:0000256" key="1">
    <source>
        <dbReference type="SAM" id="SignalP"/>
    </source>
</evidence>
<keyword evidence="3" id="KW-1185">Reference proteome</keyword>
<keyword evidence="1" id="KW-0732">Signal</keyword>
<proteinExistence type="predicted"/>
<protein>
    <submittedName>
        <fullName evidence="2">Uncharacterized protein</fullName>
    </submittedName>
</protein>
<reference evidence="2 3" key="1">
    <citation type="submission" date="2024-10" db="EMBL/GenBank/DDBJ databases">
        <title>Updated reference genomes for cyclostephanoid diatoms.</title>
        <authorList>
            <person name="Roberts W.R."/>
            <person name="Alverson A.J."/>
        </authorList>
    </citation>
    <scope>NUCLEOTIDE SEQUENCE [LARGE SCALE GENOMIC DNA]</scope>
    <source>
        <strain evidence="2 3">AJA010-31</strain>
    </source>
</reference>
<dbReference type="Proteomes" id="UP001530400">
    <property type="component" value="Unassembled WGS sequence"/>
</dbReference>
<evidence type="ECO:0000313" key="2">
    <source>
        <dbReference type="EMBL" id="KAL3775685.1"/>
    </source>
</evidence>
<sequence length="302" mass="34314">MKYLLGLMHITLPGLFLSIQSVQVSARHHEGFSHPSFTQKQAGHAYPSAFVTKREHKILFARHSSIAHLSPTPYESDEVQKITTQIIDEYELDGRFERWSFLQQLLENELPLKDVEDAIIAVFNGYLLHGPTVDDIEEVTVEKSVNDNKGLPSPVLDDEMRGSIRKLISDILFIKDISEESESRFLHLFVQPPIDYEMEVLMGTLMDKSDDAATSDINPQALSLVEQIEKLLPDPVEDEDAHKSAWDLVIELYGREGVRVREENIQRNGVDGSKENMSWKILCCIGRVLIHYDFLNKGILSG</sequence>
<organism evidence="2 3">
    <name type="scientific">Cyclotella atomus</name>
    <dbReference type="NCBI Taxonomy" id="382360"/>
    <lineage>
        <taxon>Eukaryota</taxon>
        <taxon>Sar</taxon>
        <taxon>Stramenopiles</taxon>
        <taxon>Ochrophyta</taxon>
        <taxon>Bacillariophyta</taxon>
        <taxon>Coscinodiscophyceae</taxon>
        <taxon>Thalassiosirophycidae</taxon>
        <taxon>Stephanodiscales</taxon>
        <taxon>Stephanodiscaceae</taxon>
        <taxon>Cyclotella</taxon>
    </lineage>
</organism>
<feature type="signal peptide" evidence="1">
    <location>
        <begin position="1"/>
        <end position="26"/>
    </location>
</feature>
<comment type="caution">
    <text evidence="2">The sequence shown here is derived from an EMBL/GenBank/DDBJ whole genome shotgun (WGS) entry which is preliminary data.</text>
</comment>
<gene>
    <name evidence="2" type="ORF">ACHAWO_004499</name>
</gene>
<feature type="chain" id="PRO_5044849808" evidence="1">
    <location>
        <begin position="27"/>
        <end position="302"/>
    </location>
</feature>
<evidence type="ECO:0000313" key="3">
    <source>
        <dbReference type="Proteomes" id="UP001530400"/>
    </source>
</evidence>
<accession>A0ABD3NIE8</accession>